<evidence type="ECO:0000256" key="5">
    <source>
        <dbReference type="SAM" id="SignalP"/>
    </source>
</evidence>
<dbReference type="EC" id="4.6.1.19" evidence="2"/>
<proteinExistence type="inferred from homology"/>
<dbReference type="CDD" id="cd01061">
    <property type="entry name" value="RNase_T2_euk"/>
    <property type="match status" value="1"/>
</dbReference>
<sequence>MKLELTILGWSLVTLISAQAPSCPLDEVSCSLQTTNPQNSCCAPSYGLVVFTQQWLTGQGPADSFTIHGLWPNSCNGSFSSNGCDPSRQYQDVGAIVEKQNSTLFQLMNTYWVSYTGDNSEFWTHEWDKHGTCVSTLSPHCYGEDYQQYEEMIDYFDSVIQLHQQFDIYGALSDAGITPGNSYSKQDMVNAVKKSLNVDAWFHCKSNVLEEVWIYLNVKGRSQYVPAQNYKGASQCSNTIQYPPK</sequence>
<dbReference type="PROSITE" id="PS00531">
    <property type="entry name" value="RNASE_T2_2"/>
    <property type="match status" value="1"/>
</dbReference>
<dbReference type="InterPro" id="IPR018188">
    <property type="entry name" value="RNase_T2_His_AS_1"/>
</dbReference>
<evidence type="ECO:0000256" key="1">
    <source>
        <dbReference type="ARBA" id="ARBA00007469"/>
    </source>
</evidence>
<comment type="similarity">
    <text evidence="1 4">Belongs to the RNase T2 family.</text>
</comment>
<accession>A0ABR2WMA9</accession>
<organism evidence="6 7">
    <name type="scientific">Basidiobolus ranarum</name>
    <dbReference type="NCBI Taxonomy" id="34480"/>
    <lineage>
        <taxon>Eukaryota</taxon>
        <taxon>Fungi</taxon>
        <taxon>Fungi incertae sedis</taxon>
        <taxon>Zoopagomycota</taxon>
        <taxon>Entomophthoromycotina</taxon>
        <taxon>Basidiobolomycetes</taxon>
        <taxon>Basidiobolales</taxon>
        <taxon>Basidiobolaceae</taxon>
        <taxon>Basidiobolus</taxon>
    </lineage>
</organism>
<evidence type="ECO:0000256" key="4">
    <source>
        <dbReference type="RuleBase" id="RU004328"/>
    </source>
</evidence>
<dbReference type="InterPro" id="IPR033697">
    <property type="entry name" value="Ribonuclease_T2_eukaryotic"/>
</dbReference>
<name>A0ABR2WMA9_9FUNG</name>
<dbReference type="PROSITE" id="PS00530">
    <property type="entry name" value="RNASE_T2_1"/>
    <property type="match status" value="1"/>
</dbReference>
<dbReference type="Gene3D" id="3.90.730.10">
    <property type="entry name" value="Ribonuclease T2-like"/>
    <property type="match status" value="1"/>
</dbReference>
<feature type="signal peptide" evidence="5">
    <location>
        <begin position="1"/>
        <end position="18"/>
    </location>
</feature>
<dbReference type="InterPro" id="IPR001568">
    <property type="entry name" value="RNase_T2-like"/>
</dbReference>
<feature type="chain" id="PRO_5046184868" description="ribonuclease T2" evidence="5">
    <location>
        <begin position="19"/>
        <end position="245"/>
    </location>
</feature>
<evidence type="ECO:0000256" key="2">
    <source>
        <dbReference type="ARBA" id="ARBA00012571"/>
    </source>
</evidence>
<keyword evidence="7" id="KW-1185">Reference proteome</keyword>
<dbReference type="SUPFAM" id="SSF55895">
    <property type="entry name" value="Ribonuclease Rh-like"/>
    <property type="match status" value="1"/>
</dbReference>
<dbReference type="Proteomes" id="UP001479436">
    <property type="component" value="Unassembled WGS sequence"/>
</dbReference>
<keyword evidence="5" id="KW-0732">Signal</keyword>
<keyword evidence="3" id="KW-1015">Disulfide bond</keyword>
<evidence type="ECO:0000313" key="6">
    <source>
        <dbReference type="EMBL" id="KAK9762596.1"/>
    </source>
</evidence>
<comment type="caution">
    <text evidence="6">The sequence shown here is derived from an EMBL/GenBank/DDBJ whole genome shotgun (WGS) entry which is preliminary data.</text>
</comment>
<dbReference type="Pfam" id="PF00445">
    <property type="entry name" value="Ribonuclease_T2"/>
    <property type="match status" value="1"/>
</dbReference>
<evidence type="ECO:0000256" key="3">
    <source>
        <dbReference type="ARBA" id="ARBA00023157"/>
    </source>
</evidence>
<reference evidence="6 7" key="1">
    <citation type="submission" date="2023-04" db="EMBL/GenBank/DDBJ databases">
        <title>Genome of Basidiobolus ranarum AG-B5.</title>
        <authorList>
            <person name="Stajich J.E."/>
            <person name="Carter-House D."/>
            <person name="Gryganskyi A."/>
        </authorList>
    </citation>
    <scope>NUCLEOTIDE SEQUENCE [LARGE SCALE GENOMIC DNA]</scope>
    <source>
        <strain evidence="6 7">AG-B5</strain>
    </source>
</reference>
<dbReference type="EMBL" id="JASJQH010000900">
    <property type="protein sequence ID" value="KAK9762596.1"/>
    <property type="molecule type" value="Genomic_DNA"/>
</dbReference>
<gene>
    <name evidence="6" type="ORF">K7432_011521</name>
</gene>
<dbReference type="PANTHER" id="PTHR11240:SF22">
    <property type="entry name" value="RIBONUCLEASE T2"/>
    <property type="match status" value="1"/>
</dbReference>
<dbReference type="InterPro" id="IPR036430">
    <property type="entry name" value="RNase_T2-like_sf"/>
</dbReference>
<dbReference type="InterPro" id="IPR033130">
    <property type="entry name" value="RNase_T2_His_AS_2"/>
</dbReference>
<evidence type="ECO:0000313" key="7">
    <source>
        <dbReference type="Proteomes" id="UP001479436"/>
    </source>
</evidence>
<protein>
    <recommendedName>
        <fullName evidence="2">ribonuclease T2</fullName>
        <ecNumber evidence="2">4.6.1.19</ecNumber>
    </recommendedName>
</protein>
<dbReference type="PANTHER" id="PTHR11240">
    <property type="entry name" value="RIBONUCLEASE T2"/>
    <property type="match status" value="1"/>
</dbReference>